<evidence type="ECO:0000313" key="1">
    <source>
        <dbReference type="EMBL" id="HIW87008.1"/>
    </source>
</evidence>
<comment type="caution">
    <text evidence="1">The sequence shown here is derived from an EMBL/GenBank/DDBJ whole genome shotgun (WGS) entry which is preliminary data.</text>
</comment>
<dbReference type="PROSITE" id="PS51257">
    <property type="entry name" value="PROKAR_LIPOPROTEIN"/>
    <property type="match status" value="1"/>
</dbReference>
<proteinExistence type="predicted"/>
<dbReference type="Proteomes" id="UP000824267">
    <property type="component" value="Unassembled WGS sequence"/>
</dbReference>
<name>A0A9D1RH45_9BACT</name>
<accession>A0A9D1RH45</accession>
<evidence type="ECO:0000313" key="2">
    <source>
        <dbReference type="Proteomes" id="UP000824267"/>
    </source>
</evidence>
<organism evidence="1 2">
    <name type="scientific">Candidatus Onthomorpha intestinigallinarum</name>
    <dbReference type="NCBI Taxonomy" id="2840880"/>
    <lineage>
        <taxon>Bacteria</taxon>
        <taxon>Pseudomonadati</taxon>
        <taxon>Bacteroidota</taxon>
        <taxon>Bacteroidia</taxon>
        <taxon>Bacteroidales</taxon>
        <taxon>Candidatus Onthomorpha</taxon>
    </lineage>
</organism>
<reference evidence="1" key="2">
    <citation type="submission" date="2021-04" db="EMBL/GenBank/DDBJ databases">
        <authorList>
            <person name="Gilroy R."/>
        </authorList>
    </citation>
    <scope>NUCLEOTIDE SEQUENCE</scope>
    <source>
        <strain evidence="1">Gambia16-930</strain>
    </source>
</reference>
<dbReference type="AlphaFoldDB" id="A0A9D1RH45"/>
<reference evidence="1" key="1">
    <citation type="journal article" date="2021" name="PeerJ">
        <title>Extensive microbial diversity within the chicken gut microbiome revealed by metagenomics and culture.</title>
        <authorList>
            <person name="Gilroy R."/>
            <person name="Ravi A."/>
            <person name="Getino M."/>
            <person name="Pursley I."/>
            <person name="Horton D.L."/>
            <person name="Alikhan N.F."/>
            <person name="Baker D."/>
            <person name="Gharbi K."/>
            <person name="Hall N."/>
            <person name="Watson M."/>
            <person name="Adriaenssens E.M."/>
            <person name="Foster-Nyarko E."/>
            <person name="Jarju S."/>
            <person name="Secka A."/>
            <person name="Antonio M."/>
            <person name="Oren A."/>
            <person name="Chaudhuri R.R."/>
            <person name="La Ragione R."/>
            <person name="Hildebrand F."/>
            <person name="Pallen M.J."/>
        </authorList>
    </citation>
    <scope>NUCLEOTIDE SEQUENCE</scope>
    <source>
        <strain evidence="1">Gambia16-930</strain>
    </source>
</reference>
<evidence type="ECO:0008006" key="3">
    <source>
        <dbReference type="Google" id="ProtNLM"/>
    </source>
</evidence>
<sequence length="141" mass="16619">MKSLQKIFLTVILSVTFISCEEEYPYYGYVNFFIEPDSAEYFNLNYGNRGWEYFEGGARGVVIFRKNWEDFICFERSCVAKDCNGRLEVDTTNNVILFCPECKSRYLYFDGSPLEGSKATRSLYYYCTYFDGFKLWVSNCE</sequence>
<gene>
    <name evidence="1" type="ORF">IAC47_01865</name>
</gene>
<dbReference type="EMBL" id="DXGG01000065">
    <property type="protein sequence ID" value="HIW87008.1"/>
    <property type="molecule type" value="Genomic_DNA"/>
</dbReference>
<protein>
    <recommendedName>
        <fullName evidence="3">Rieske domain-containing protein</fullName>
    </recommendedName>
</protein>